<keyword evidence="1" id="KW-0812">Transmembrane</keyword>
<keyword evidence="1" id="KW-1133">Transmembrane helix</keyword>
<organism evidence="2">
    <name type="scientific">Salmonella enterica subsp. salamae</name>
    <dbReference type="NCBI Taxonomy" id="59202"/>
    <lineage>
        <taxon>Bacteria</taxon>
        <taxon>Pseudomonadati</taxon>
        <taxon>Pseudomonadota</taxon>
        <taxon>Gammaproteobacteria</taxon>
        <taxon>Enterobacterales</taxon>
        <taxon>Enterobacteriaceae</taxon>
        <taxon>Salmonella</taxon>
    </lineage>
</organism>
<sequence>MGCGMFVYTQGMSVGDCILMCGYIVSLMVPFNALGAYSSDLKKTSGRDLKKCMELKRVYLQSDQMPRRNMKINIINGSEVSRLSVAIHVLILIAI</sequence>
<evidence type="ECO:0000256" key="1">
    <source>
        <dbReference type="SAM" id="Phobius"/>
    </source>
</evidence>
<dbReference type="AlphaFoldDB" id="A0A5Y3XEB4"/>
<accession>A0A5Y3XEB4</accession>
<gene>
    <name evidence="2" type="ORF">DNU24_21545</name>
</gene>
<proteinExistence type="predicted"/>
<reference evidence="2" key="1">
    <citation type="submission" date="2018-06" db="EMBL/GenBank/DDBJ databases">
        <authorList>
            <person name="Ashton P.M."/>
            <person name="Dallman T."/>
            <person name="Nair S."/>
            <person name="De Pinna E."/>
            <person name="Peters T."/>
            <person name="Grant K."/>
        </authorList>
    </citation>
    <scope>NUCLEOTIDE SEQUENCE [LARGE SCALE GENOMIC DNA]</scope>
    <source>
        <strain evidence="2">318584</strain>
    </source>
</reference>
<keyword evidence="1" id="KW-0472">Membrane</keyword>
<feature type="transmembrane region" description="Helical" evidence="1">
    <location>
        <begin position="12"/>
        <end position="37"/>
    </location>
</feature>
<dbReference type="EMBL" id="AAIYKG010000031">
    <property type="protein sequence ID" value="ECJ4508187.1"/>
    <property type="molecule type" value="Genomic_DNA"/>
</dbReference>
<evidence type="ECO:0000313" key="2">
    <source>
        <dbReference type="EMBL" id="ECJ4508187.1"/>
    </source>
</evidence>
<protein>
    <submittedName>
        <fullName evidence="2">Uncharacterized protein</fullName>
    </submittedName>
</protein>
<comment type="caution">
    <text evidence="2">The sequence shown here is derived from an EMBL/GenBank/DDBJ whole genome shotgun (WGS) entry which is preliminary data.</text>
</comment>
<dbReference type="Proteomes" id="UP000839747">
    <property type="component" value="Unassembled WGS sequence"/>
</dbReference>
<name>A0A5Y3XEB4_SALER</name>